<dbReference type="OrthoDB" id="5364844at2759"/>
<accession>A0A9P4SFF4</accession>
<sequence>MYSKWYRGVRTPIELGNRLCKTATLSDFICSVGQAVCSQADVRLLFPSPIDDKEFEIMKPKSYTDQRCFYRLRPLSRALVMIVDGCCGSPVNYRVRLVRTGNTAGLSAPISFKTIEHTAIGCYFPDGDTIATMFETALEFVLKREARELRAGAFNPFFKELDSCPPDSNVLTQRNGYRSGMLEGPPSTWAIDGHRHVKRVLSGWIEESVCAEWCAGLVYSPLDWLMTKEFRNKVHIGAIAVLDDRRARKRARVESGAGDVKVKTKPVD</sequence>
<protein>
    <submittedName>
        <fullName evidence="1">Uncharacterized protein</fullName>
    </submittedName>
</protein>
<reference evidence="1" key="1">
    <citation type="journal article" date="2020" name="Stud. Mycol.">
        <title>101 Dothideomycetes genomes: a test case for predicting lifestyles and emergence of pathogens.</title>
        <authorList>
            <person name="Haridas S."/>
            <person name="Albert R."/>
            <person name="Binder M."/>
            <person name="Bloem J."/>
            <person name="Labutti K."/>
            <person name="Salamov A."/>
            <person name="Andreopoulos B."/>
            <person name="Baker S."/>
            <person name="Barry K."/>
            <person name="Bills G."/>
            <person name="Bluhm B."/>
            <person name="Cannon C."/>
            <person name="Castanera R."/>
            <person name="Culley D."/>
            <person name="Daum C."/>
            <person name="Ezra D."/>
            <person name="Gonzalez J."/>
            <person name="Henrissat B."/>
            <person name="Kuo A."/>
            <person name="Liang C."/>
            <person name="Lipzen A."/>
            <person name="Lutzoni F."/>
            <person name="Magnuson J."/>
            <person name="Mondo S."/>
            <person name="Nolan M."/>
            <person name="Ohm R."/>
            <person name="Pangilinan J."/>
            <person name="Park H.-J."/>
            <person name="Ramirez L."/>
            <person name="Alfaro M."/>
            <person name="Sun H."/>
            <person name="Tritt A."/>
            <person name="Yoshinaga Y."/>
            <person name="Zwiers L.-H."/>
            <person name="Turgeon B."/>
            <person name="Goodwin S."/>
            <person name="Spatafora J."/>
            <person name="Crous P."/>
            <person name="Grigoriev I."/>
        </authorList>
    </citation>
    <scope>NUCLEOTIDE SEQUENCE</scope>
    <source>
        <strain evidence="1">CBS 101060</strain>
    </source>
</reference>
<comment type="caution">
    <text evidence="1">The sequence shown here is derived from an EMBL/GenBank/DDBJ whole genome shotgun (WGS) entry which is preliminary data.</text>
</comment>
<dbReference type="EMBL" id="MU006091">
    <property type="protein sequence ID" value="KAF2841532.1"/>
    <property type="molecule type" value="Genomic_DNA"/>
</dbReference>
<evidence type="ECO:0000313" key="1">
    <source>
        <dbReference type="EMBL" id="KAF2841532.1"/>
    </source>
</evidence>
<keyword evidence="2" id="KW-1185">Reference proteome</keyword>
<gene>
    <name evidence="1" type="ORF">M501DRAFT_990036</name>
</gene>
<organism evidence="1 2">
    <name type="scientific">Patellaria atrata CBS 101060</name>
    <dbReference type="NCBI Taxonomy" id="1346257"/>
    <lineage>
        <taxon>Eukaryota</taxon>
        <taxon>Fungi</taxon>
        <taxon>Dikarya</taxon>
        <taxon>Ascomycota</taxon>
        <taxon>Pezizomycotina</taxon>
        <taxon>Dothideomycetes</taxon>
        <taxon>Dothideomycetes incertae sedis</taxon>
        <taxon>Patellariales</taxon>
        <taxon>Patellariaceae</taxon>
        <taxon>Patellaria</taxon>
    </lineage>
</organism>
<evidence type="ECO:0000313" key="2">
    <source>
        <dbReference type="Proteomes" id="UP000799429"/>
    </source>
</evidence>
<name>A0A9P4SFF4_9PEZI</name>
<proteinExistence type="predicted"/>
<dbReference type="Proteomes" id="UP000799429">
    <property type="component" value="Unassembled WGS sequence"/>
</dbReference>
<dbReference type="AlphaFoldDB" id="A0A9P4SFF4"/>